<dbReference type="AlphaFoldDB" id="A0A221W2T3"/>
<evidence type="ECO:0000313" key="3">
    <source>
        <dbReference type="Proteomes" id="UP000204221"/>
    </source>
</evidence>
<proteinExistence type="predicted"/>
<dbReference type="Proteomes" id="UP000204221">
    <property type="component" value="Chromosome"/>
</dbReference>
<evidence type="ECO:0000313" key="2">
    <source>
        <dbReference type="EMBL" id="ASO20037.1"/>
    </source>
</evidence>
<dbReference type="GO" id="GO:0102082">
    <property type="term" value="F:demethylrebeccamycin--D-glucose O-methyltransferase activity"/>
    <property type="evidence" value="ECO:0007669"/>
    <property type="project" value="UniProtKB-EC"/>
</dbReference>
<organism evidence="2 3">
    <name type="scientific">Actinoalloteichus hoggarensis</name>
    <dbReference type="NCBI Taxonomy" id="1470176"/>
    <lineage>
        <taxon>Bacteria</taxon>
        <taxon>Bacillati</taxon>
        <taxon>Actinomycetota</taxon>
        <taxon>Actinomycetes</taxon>
        <taxon>Pseudonocardiales</taxon>
        <taxon>Pseudonocardiaceae</taxon>
        <taxon>Actinoalloteichus</taxon>
    </lineage>
</organism>
<accession>A0A221W2T3</accession>
<dbReference type="SUPFAM" id="SSF53335">
    <property type="entry name" value="S-adenosyl-L-methionine-dependent methyltransferases"/>
    <property type="match status" value="1"/>
</dbReference>
<dbReference type="EC" id="2.1.1.164" evidence="2"/>
<dbReference type="CDD" id="cd02440">
    <property type="entry name" value="AdoMet_MTases"/>
    <property type="match status" value="1"/>
</dbReference>
<keyword evidence="1 2" id="KW-0808">Transferase</keyword>
<keyword evidence="2" id="KW-0489">Methyltransferase</keyword>
<dbReference type="PANTHER" id="PTHR44068">
    <property type="entry name" value="ZGC:194242"/>
    <property type="match status" value="1"/>
</dbReference>
<dbReference type="GO" id="GO:0008757">
    <property type="term" value="F:S-adenosylmethionine-dependent methyltransferase activity"/>
    <property type="evidence" value="ECO:0007669"/>
    <property type="project" value="InterPro"/>
</dbReference>
<dbReference type="PANTHER" id="PTHR44068:SF11">
    <property type="entry name" value="GERANYL DIPHOSPHATE 2-C-METHYLTRANSFERASE"/>
    <property type="match status" value="1"/>
</dbReference>
<name>A0A221W2T3_9PSEU</name>
<dbReference type="RefSeq" id="WP_157736773.1">
    <property type="nucleotide sequence ID" value="NZ_CP022521.1"/>
</dbReference>
<reference evidence="2 3" key="1">
    <citation type="submission" date="2017-07" db="EMBL/GenBank/DDBJ databases">
        <title>Complete genome sequence of Actinoalloteichus hoggarensis DSM 45943, type strain of Actinoalloteichus hoggarensis.</title>
        <authorList>
            <person name="Ruckert C."/>
            <person name="Nouioui I."/>
            <person name="Willmese J."/>
            <person name="van Wezel G."/>
            <person name="Klenk H.-P."/>
            <person name="Kalinowski J."/>
            <person name="Zotchev S.B."/>
        </authorList>
    </citation>
    <scope>NUCLEOTIDE SEQUENCE [LARGE SCALE GENOMIC DNA]</scope>
    <source>
        <strain evidence="2 3">DSM 45943</strain>
    </source>
</reference>
<dbReference type="GO" id="GO:0032259">
    <property type="term" value="P:methylation"/>
    <property type="evidence" value="ECO:0007669"/>
    <property type="project" value="UniProtKB-KW"/>
</dbReference>
<dbReference type="Pfam" id="PF08241">
    <property type="entry name" value="Methyltransf_11"/>
    <property type="match status" value="1"/>
</dbReference>
<dbReference type="InterPro" id="IPR050447">
    <property type="entry name" value="Erg6_SMT_methyltransf"/>
</dbReference>
<dbReference type="InterPro" id="IPR013216">
    <property type="entry name" value="Methyltransf_11"/>
</dbReference>
<dbReference type="OrthoDB" id="9769602at2"/>
<keyword evidence="3" id="KW-1185">Reference proteome</keyword>
<gene>
    <name evidence="2" type="primary">rebM2</name>
    <name evidence="2" type="ORF">AHOG_11970</name>
</gene>
<dbReference type="EMBL" id="CP022521">
    <property type="protein sequence ID" value="ASO20037.1"/>
    <property type="molecule type" value="Genomic_DNA"/>
</dbReference>
<sequence>MQSSSPSETYASTMSEHVGRFYDHFAAVTDSFDATIHFGYWDEPGQAADGPGSLGEAMHRLTDEVIRRLRPAEGAAVLDVGCGLGGPAVRIATKAPVNVTGISVSAEQVRLANELAESQNLADRLSFHHADVLRLPFEDASFDAAFALESLIHVPDRAGALAEIRRVLRPGGRLVATDHFERAAFSAEQQALLDRYAGMLLLAPLVGIEEYLTVLRGSGLRFEEASDITERTLRDSFLLIAESERSRRAAPDFAGPASPEGYDPADLADLGQLGYLLFSAVRPD</sequence>
<evidence type="ECO:0000256" key="1">
    <source>
        <dbReference type="ARBA" id="ARBA00022679"/>
    </source>
</evidence>
<dbReference type="KEGG" id="ahg:AHOG_11970"/>
<dbReference type="InterPro" id="IPR029063">
    <property type="entry name" value="SAM-dependent_MTases_sf"/>
</dbReference>
<dbReference type="Gene3D" id="3.40.50.150">
    <property type="entry name" value="Vaccinia Virus protein VP39"/>
    <property type="match status" value="1"/>
</dbReference>
<protein>
    <submittedName>
        <fullName evidence="2">Demethylrebeccamycin-D-glucose O-methyltransferase</fullName>
        <ecNumber evidence="2">2.1.1.164</ecNumber>
    </submittedName>
</protein>